<dbReference type="InterPro" id="IPR006050">
    <property type="entry name" value="DNA_photolyase_N"/>
</dbReference>
<dbReference type="SUPFAM" id="SSF52425">
    <property type="entry name" value="Cryptochrome/photolyase, N-terminal domain"/>
    <property type="match status" value="1"/>
</dbReference>
<dbReference type="InterPro" id="IPR002081">
    <property type="entry name" value="Cryptochrome/DNA_photolyase_1"/>
</dbReference>
<dbReference type="GO" id="GO:0003677">
    <property type="term" value="F:DNA binding"/>
    <property type="evidence" value="ECO:0007669"/>
    <property type="project" value="TreeGrafter"/>
</dbReference>
<evidence type="ECO:0000256" key="5">
    <source>
        <dbReference type="PIRSR" id="PIRSR602081-2"/>
    </source>
</evidence>
<comment type="cofactor">
    <cofactor evidence="1">
        <name>(6R)-5,10-methylene-5,6,7,8-tetrahydrofolate</name>
        <dbReference type="ChEBI" id="CHEBI:15636"/>
    </cofactor>
</comment>
<evidence type="ECO:0000256" key="6">
    <source>
        <dbReference type="RuleBase" id="RU004182"/>
    </source>
</evidence>
<evidence type="ECO:0000313" key="9">
    <source>
        <dbReference type="Proteomes" id="UP000248916"/>
    </source>
</evidence>
<dbReference type="EMBL" id="QKZL01000017">
    <property type="protein sequence ID" value="PZX13641.1"/>
    <property type="molecule type" value="Genomic_DNA"/>
</dbReference>
<evidence type="ECO:0000256" key="2">
    <source>
        <dbReference type="ARBA" id="ARBA00022630"/>
    </source>
</evidence>
<dbReference type="Gene3D" id="1.10.579.10">
    <property type="entry name" value="DNA Cyclobutane Dipyrimidine Photolyase, subunit A, domain 3"/>
    <property type="match status" value="1"/>
</dbReference>
<dbReference type="Pfam" id="PF03441">
    <property type="entry name" value="FAD_binding_7"/>
    <property type="match status" value="1"/>
</dbReference>
<feature type="binding site" evidence="4">
    <location>
        <position position="271"/>
    </location>
    <ligand>
        <name>FAD</name>
        <dbReference type="ChEBI" id="CHEBI:57692"/>
    </ligand>
</feature>
<dbReference type="PROSITE" id="PS51645">
    <property type="entry name" value="PHR_CRY_ALPHA_BETA"/>
    <property type="match status" value="1"/>
</dbReference>
<dbReference type="Proteomes" id="UP000248916">
    <property type="component" value="Unassembled WGS sequence"/>
</dbReference>
<feature type="binding site" evidence="4">
    <location>
        <begin position="236"/>
        <end position="240"/>
    </location>
    <ligand>
        <name>FAD</name>
        <dbReference type="ChEBI" id="CHEBI:57692"/>
    </ligand>
</feature>
<keyword evidence="8" id="KW-0456">Lyase</keyword>
<dbReference type="GO" id="GO:0071949">
    <property type="term" value="F:FAD binding"/>
    <property type="evidence" value="ECO:0007669"/>
    <property type="project" value="TreeGrafter"/>
</dbReference>
<keyword evidence="3 4" id="KW-0274">FAD</keyword>
<evidence type="ECO:0000256" key="1">
    <source>
        <dbReference type="ARBA" id="ARBA00001932"/>
    </source>
</evidence>
<dbReference type="InterPro" id="IPR036155">
    <property type="entry name" value="Crypto/Photolyase_N_sf"/>
</dbReference>
<evidence type="ECO:0000313" key="8">
    <source>
        <dbReference type="EMBL" id="PZX13641.1"/>
    </source>
</evidence>
<dbReference type="PANTHER" id="PTHR11455:SF9">
    <property type="entry name" value="CRYPTOCHROME CIRCADIAN CLOCK 5 ISOFORM X1"/>
    <property type="match status" value="1"/>
</dbReference>
<sequence>MSDTAPILMWFRRDLRLTDHPALTEAAATGRPVIPVFIHDEVVEDYGPAPRWRLGEGVRSFAERLESIGSRLILRRGRACNVLEGLVEETGATAVWWTRAYDPPSVERDEAVKSSLTGRDVDAASRPGHLLFEPWTVETKQGEFYKVYTPYMRSVKNREVADPETAPSELAAPETWPDSDDLDDWGMGAAMDRGAEIVAPHAYIGEDAAQTRLATFMRDLIEDYAQARDYPGVEGTSGLSENLTYGEISPRTCWHAGLRARDAGKAGAETFLQELIWREFSYHLLHHTPRLMTGNWREKWDAFPWNEDERLTEVKAWKQGRTGIRFVDAAMREMYVTGRMHNRSRMVVASYLTKHLMCHWKIGMHWFEEHLIDWDPANNSMGWQWSAGSGPDATPFFRVFNPITQVDKFKADGYIRNWIAEGQDDPPEDALDYFRAIPRRWSMSPDDDYPEPVVSHEDGRQRALDAYQAREF</sequence>
<evidence type="ECO:0000256" key="4">
    <source>
        <dbReference type="PIRSR" id="PIRSR602081-1"/>
    </source>
</evidence>
<comment type="cofactor">
    <cofactor evidence="4">
        <name>FAD</name>
        <dbReference type="ChEBI" id="CHEBI:57692"/>
    </cofactor>
    <text evidence="4">Binds 1 FAD per subunit.</text>
</comment>
<feature type="site" description="Electron transfer via tryptophanyl radical" evidence="5">
    <location>
        <position position="305"/>
    </location>
</feature>
<feature type="site" description="Electron transfer via tryptophanyl radical" evidence="5">
    <location>
        <position position="360"/>
    </location>
</feature>
<feature type="binding site" evidence="4">
    <location>
        <position position="224"/>
    </location>
    <ligand>
        <name>FAD</name>
        <dbReference type="ChEBI" id="CHEBI:57692"/>
    </ligand>
</feature>
<evidence type="ECO:0000256" key="3">
    <source>
        <dbReference type="ARBA" id="ARBA00022827"/>
    </source>
</evidence>
<dbReference type="GO" id="GO:0003904">
    <property type="term" value="F:deoxyribodipyrimidine photo-lyase activity"/>
    <property type="evidence" value="ECO:0007669"/>
    <property type="project" value="TreeGrafter"/>
</dbReference>
<keyword evidence="2 4" id="KW-0285">Flavoprotein</keyword>
<dbReference type="InterPro" id="IPR005101">
    <property type="entry name" value="Cryptochr/Photolyase_FAD-bd"/>
</dbReference>
<dbReference type="Gene3D" id="1.25.40.80">
    <property type="match status" value="1"/>
</dbReference>
<reference evidence="8 9" key="1">
    <citation type="submission" date="2018-06" db="EMBL/GenBank/DDBJ databases">
        <title>Genomic Encyclopedia of Archaeal and Bacterial Type Strains, Phase II (KMG-II): from individual species to whole genera.</title>
        <authorList>
            <person name="Goeker M."/>
        </authorList>
    </citation>
    <scope>NUCLEOTIDE SEQUENCE [LARGE SCALE GENOMIC DNA]</scope>
    <source>
        <strain evidence="8 9">DSM 22009</strain>
    </source>
</reference>
<proteinExistence type="inferred from homology"/>
<dbReference type="PRINTS" id="PR00147">
    <property type="entry name" value="DNAPHOTLYASE"/>
</dbReference>
<dbReference type="Gene3D" id="3.40.50.620">
    <property type="entry name" value="HUPs"/>
    <property type="match status" value="1"/>
</dbReference>
<dbReference type="GO" id="GO:0009416">
    <property type="term" value="P:response to light stimulus"/>
    <property type="evidence" value="ECO:0007669"/>
    <property type="project" value="TreeGrafter"/>
</dbReference>
<dbReference type="AlphaFoldDB" id="A0A2W7N0Z2"/>
<dbReference type="SUPFAM" id="SSF48173">
    <property type="entry name" value="Cryptochrome/photolyase FAD-binding domain"/>
    <property type="match status" value="1"/>
</dbReference>
<gene>
    <name evidence="8" type="ORF">LX81_03191</name>
</gene>
<keyword evidence="9" id="KW-1185">Reference proteome</keyword>
<dbReference type="RefSeq" id="WP_111538302.1">
    <property type="nucleotide sequence ID" value="NZ_QKZL01000017.1"/>
</dbReference>
<keyword evidence="6" id="KW-0157">Chromophore</keyword>
<protein>
    <submittedName>
        <fullName evidence="8">Deoxyribodipyrimidine photo-lyase</fullName>
    </submittedName>
</protein>
<comment type="caution">
    <text evidence="8">The sequence shown here is derived from an EMBL/GenBank/DDBJ whole genome shotgun (WGS) entry which is preliminary data.</text>
</comment>
<comment type="similarity">
    <text evidence="6">Belongs to the DNA photolyase family.</text>
</comment>
<accession>A0A2W7N0Z2</accession>
<dbReference type="PANTHER" id="PTHR11455">
    <property type="entry name" value="CRYPTOCHROME"/>
    <property type="match status" value="1"/>
</dbReference>
<dbReference type="OrthoDB" id="9772484at2"/>
<name>A0A2W7N0Z2_9RHOB</name>
<feature type="site" description="Electron transfer via tryptophanyl radical" evidence="5">
    <location>
        <position position="383"/>
    </location>
</feature>
<evidence type="ECO:0000259" key="7">
    <source>
        <dbReference type="PROSITE" id="PS51645"/>
    </source>
</evidence>
<organism evidence="8 9">
    <name type="scientific">Palleronia aestuarii</name>
    <dbReference type="NCBI Taxonomy" id="568105"/>
    <lineage>
        <taxon>Bacteria</taxon>
        <taxon>Pseudomonadati</taxon>
        <taxon>Pseudomonadota</taxon>
        <taxon>Alphaproteobacteria</taxon>
        <taxon>Rhodobacterales</taxon>
        <taxon>Roseobacteraceae</taxon>
        <taxon>Palleronia</taxon>
    </lineage>
</organism>
<dbReference type="InterPro" id="IPR036134">
    <property type="entry name" value="Crypto/Photolyase_FAD-like_sf"/>
</dbReference>
<feature type="binding site" evidence="4">
    <location>
        <begin position="373"/>
        <end position="375"/>
    </location>
    <ligand>
        <name>FAD</name>
        <dbReference type="ChEBI" id="CHEBI:57692"/>
    </ligand>
</feature>
<dbReference type="Pfam" id="PF00875">
    <property type="entry name" value="DNA_photolyase"/>
    <property type="match status" value="1"/>
</dbReference>
<dbReference type="InterPro" id="IPR014729">
    <property type="entry name" value="Rossmann-like_a/b/a_fold"/>
</dbReference>
<feature type="domain" description="Photolyase/cryptochrome alpha/beta" evidence="7">
    <location>
        <begin position="5"/>
        <end position="131"/>
    </location>
</feature>